<dbReference type="Gene3D" id="3.10.20.90">
    <property type="entry name" value="Phosphatidylinositol 3-kinase Catalytic Subunit, Chain A, domain 1"/>
    <property type="match status" value="1"/>
</dbReference>
<dbReference type="PANTHER" id="PTHR20930">
    <property type="entry name" value="OVARIAN CARCINOMA ANTIGEN CA125-RELATED"/>
    <property type="match status" value="1"/>
</dbReference>
<dbReference type="InterPro" id="IPR043145">
    <property type="entry name" value="Znf_ZZ_sf"/>
</dbReference>
<dbReference type="GO" id="GO:0006914">
    <property type="term" value="P:autophagy"/>
    <property type="evidence" value="ECO:0007669"/>
    <property type="project" value="UniProtKB-KW"/>
</dbReference>
<feature type="region of interest" description="Disordered" evidence="10">
    <location>
        <begin position="426"/>
        <end position="472"/>
    </location>
</feature>
<feature type="compositionally biased region" description="Basic and acidic residues" evidence="10">
    <location>
        <begin position="782"/>
        <end position="796"/>
    </location>
</feature>
<evidence type="ECO:0000256" key="9">
    <source>
        <dbReference type="PROSITE-ProRule" id="PRU00228"/>
    </source>
</evidence>
<evidence type="ECO:0000256" key="5">
    <source>
        <dbReference type="ARBA" id="ARBA00022771"/>
    </source>
</evidence>
<dbReference type="InterPro" id="IPR000433">
    <property type="entry name" value="Znf_ZZ"/>
</dbReference>
<dbReference type="GO" id="GO:0005773">
    <property type="term" value="C:vacuole"/>
    <property type="evidence" value="ECO:0007669"/>
    <property type="project" value="UniProtKB-SubCell"/>
</dbReference>
<keyword evidence="4" id="KW-0479">Metal-binding</keyword>
<dbReference type="InterPro" id="IPR056893">
    <property type="entry name" value="UBA_Nbr1_C"/>
</dbReference>
<protein>
    <recommendedName>
        <fullName evidence="11">ZZ-type domain-containing protein</fullName>
    </recommendedName>
</protein>
<dbReference type="InterPro" id="IPR000270">
    <property type="entry name" value="PB1_dom"/>
</dbReference>
<dbReference type="Gene3D" id="2.60.40.10">
    <property type="entry name" value="Immunoglobulins"/>
    <property type="match status" value="1"/>
</dbReference>
<dbReference type="SMART" id="SM00666">
    <property type="entry name" value="PB1"/>
    <property type="match status" value="1"/>
</dbReference>
<comment type="caution">
    <text evidence="12">The sequence shown here is derived from an EMBL/GenBank/DDBJ whole genome shotgun (WGS) entry which is preliminary data.</text>
</comment>
<keyword evidence="6" id="KW-0862">Zinc</keyword>
<evidence type="ECO:0000313" key="13">
    <source>
        <dbReference type="Proteomes" id="UP000886595"/>
    </source>
</evidence>
<evidence type="ECO:0000256" key="4">
    <source>
        <dbReference type="ARBA" id="ARBA00022723"/>
    </source>
</evidence>
<keyword evidence="3" id="KW-0926">Vacuole</keyword>
<gene>
    <name evidence="12" type="ORF">Bca52824_012441</name>
</gene>
<dbReference type="PANTHER" id="PTHR20930:SF9">
    <property type="entry name" value="ZZ-TYPE DOMAIN-CONTAINING PROTEIN"/>
    <property type="match status" value="1"/>
</dbReference>
<dbReference type="Pfam" id="PF16158">
    <property type="entry name" value="N_BRCA1_IG"/>
    <property type="match status" value="1"/>
</dbReference>
<keyword evidence="13" id="KW-1185">Reference proteome</keyword>
<dbReference type="Gene3D" id="1.10.8.10">
    <property type="entry name" value="DNA helicase RuvA subunit, C-terminal domain"/>
    <property type="match status" value="2"/>
</dbReference>
<dbReference type="Gene3D" id="3.30.60.90">
    <property type="match status" value="1"/>
</dbReference>
<organism evidence="12 13">
    <name type="scientific">Brassica carinata</name>
    <name type="common">Ethiopian mustard</name>
    <name type="synonym">Abyssinian cabbage</name>
    <dbReference type="NCBI Taxonomy" id="52824"/>
    <lineage>
        <taxon>Eukaryota</taxon>
        <taxon>Viridiplantae</taxon>
        <taxon>Streptophyta</taxon>
        <taxon>Embryophyta</taxon>
        <taxon>Tracheophyta</taxon>
        <taxon>Spermatophyta</taxon>
        <taxon>Magnoliopsida</taxon>
        <taxon>eudicotyledons</taxon>
        <taxon>Gunneridae</taxon>
        <taxon>Pentapetalae</taxon>
        <taxon>rosids</taxon>
        <taxon>malvids</taxon>
        <taxon>Brassicales</taxon>
        <taxon>Brassicaceae</taxon>
        <taxon>Brassiceae</taxon>
        <taxon>Brassica</taxon>
    </lineage>
</organism>
<dbReference type="GO" id="GO:0008270">
    <property type="term" value="F:zinc ion binding"/>
    <property type="evidence" value="ECO:0007669"/>
    <property type="project" value="UniProtKB-KW"/>
</dbReference>
<keyword evidence="2" id="KW-0813">Transport</keyword>
<evidence type="ECO:0000256" key="8">
    <source>
        <dbReference type="ARBA" id="ARBA00023006"/>
    </source>
</evidence>
<dbReference type="OrthoDB" id="661148at2759"/>
<feature type="compositionally biased region" description="Low complexity" evidence="10">
    <location>
        <begin position="53"/>
        <end position="62"/>
    </location>
</feature>
<dbReference type="InterPro" id="IPR032350">
    <property type="entry name" value="Nbr1_FW"/>
</dbReference>
<evidence type="ECO:0000256" key="3">
    <source>
        <dbReference type="ARBA" id="ARBA00022554"/>
    </source>
</evidence>
<dbReference type="SUPFAM" id="SSF54277">
    <property type="entry name" value="CAD &amp; PB1 domains"/>
    <property type="match status" value="1"/>
</dbReference>
<dbReference type="Pfam" id="PF24932">
    <property type="entry name" value="UBA_NBR1_C"/>
    <property type="match status" value="2"/>
</dbReference>
<dbReference type="InterPro" id="IPR009060">
    <property type="entry name" value="UBA-like_sf"/>
</dbReference>
<dbReference type="AlphaFoldDB" id="A0A8X7VYU0"/>
<keyword evidence="7" id="KW-0653">Protein transport</keyword>
<evidence type="ECO:0000256" key="7">
    <source>
        <dbReference type="ARBA" id="ARBA00022927"/>
    </source>
</evidence>
<keyword evidence="8" id="KW-0072">Autophagy</keyword>
<sequence>MALLPLPPSAPMNQDLVFSLARRRWMFASVLLNPLHPRDPPDPPDPPDPTVTSQSKPPSSSSLRDLHQTPPHSSPPISLPSISTSGFRASCFFHEIYYRGSRTETTQICLTGGGAFLSIVHVSPSSSAAMVLVCSGERNAPSVDGSSSSHGGLSFHSDSGETLIGSSFVKDRISFESPLTASHRNLISISKQLRLQPDYSKSHCLSSDAYSLTLNGSEYDDSLLKFLPVTTSWPRHGNVKVRASDPIKPYTSSPNSIVLSSSKVKLELEIHLDSWVSHGGVLRRFRVSVNASGQLDLDMAALRGKIARLFNFPLDADFSLTYSDEDGDVVALVDDNDLLDVTNQRLKFLKINVQFNTTSTAPESNGSSSASGIADSLNPVLQIQKGPMRETVSKVYIDLASKAVSSSPVVGELFDCISKLGKISGPQEGSPCSPVTMPPSSSGEKKDISKKSQTGKKPASLNEPTGFAVSKTSGPVPTSCGLGARFNECPFSGSTVNNTSPNPVNFKKHARRVCHSKKSSNGDYWTSLGIFHKGIRCDGCGVLPITGPRFKSKVTEDYDLCTICFSVMGNEGDYTRMDKPASVQHSHPFRGQLTPFPWVGHVPQPQHGGLHFRCTRPKLDSRFVLDVNVLDGTVFAPSAQFTKIWKMRNNGSLVWPHGTRIVWIGGDKLSNSLSVDLQIPAEGAPIDSELEVKVDFVAPELPGRYISYWRMASSSGAKFGQRVWVLIHVDASLKGSIVNEFQGLNLNVSPDEELTGINVNHEPAQAGSSSVNPGAVEGADLEREAAGSQIPEKDDLPVGEVEPATLTPSSSSSSFNMIEFPNMPAVEALGGGSSSTNDIPVDLQEDIEKNDVEITMLKELEEMGFKEIVLNKEILRENEYNLEQSVDALCGVSEWDPILEELQEMGFCDDVTNKKLLKKNNGSIKGVVMDLLTGEKEA</sequence>
<name>A0A8X7VYU0_BRACI</name>
<evidence type="ECO:0000259" key="11">
    <source>
        <dbReference type="PROSITE" id="PS50135"/>
    </source>
</evidence>
<dbReference type="CDD" id="cd14319">
    <property type="entry name" value="UBA_NBR1"/>
    <property type="match status" value="2"/>
</dbReference>
<feature type="region of interest" description="Disordered" evidence="10">
    <location>
        <begin position="782"/>
        <end position="813"/>
    </location>
</feature>
<dbReference type="Proteomes" id="UP000886595">
    <property type="component" value="Unassembled WGS sequence"/>
</dbReference>
<dbReference type="Pfam" id="PF00569">
    <property type="entry name" value="ZZ"/>
    <property type="match status" value="1"/>
</dbReference>
<accession>A0A8X7VYU0</accession>
<evidence type="ECO:0000256" key="10">
    <source>
        <dbReference type="SAM" id="MobiDB-lite"/>
    </source>
</evidence>
<keyword evidence="5 9" id="KW-0863">Zinc-finger</keyword>
<evidence type="ECO:0000256" key="2">
    <source>
        <dbReference type="ARBA" id="ARBA00022448"/>
    </source>
</evidence>
<proteinExistence type="predicted"/>
<dbReference type="SUPFAM" id="SSF46934">
    <property type="entry name" value="UBA-like"/>
    <property type="match status" value="1"/>
</dbReference>
<dbReference type="Pfam" id="PF00564">
    <property type="entry name" value="PB1"/>
    <property type="match status" value="1"/>
</dbReference>
<evidence type="ECO:0000256" key="1">
    <source>
        <dbReference type="ARBA" id="ARBA00004116"/>
    </source>
</evidence>
<feature type="domain" description="ZZ-type" evidence="11">
    <location>
        <begin position="532"/>
        <end position="582"/>
    </location>
</feature>
<comment type="subcellular location">
    <subcellularLocation>
        <location evidence="1">Vacuole</location>
    </subcellularLocation>
</comment>
<dbReference type="FunFam" id="1.10.8.10:FF:000085">
    <property type="entry name" value="protein NBR1 homolog"/>
    <property type="match status" value="1"/>
</dbReference>
<dbReference type="InterPro" id="IPR013783">
    <property type="entry name" value="Ig-like_fold"/>
</dbReference>
<feature type="region of interest" description="Disordered" evidence="10">
    <location>
        <begin position="36"/>
        <end position="81"/>
    </location>
</feature>
<evidence type="ECO:0000256" key="6">
    <source>
        <dbReference type="ARBA" id="ARBA00022833"/>
    </source>
</evidence>
<dbReference type="EMBL" id="JAAMPC010000003">
    <property type="protein sequence ID" value="KAG2319228.1"/>
    <property type="molecule type" value="Genomic_DNA"/>
</dbReference>
<dbReference type="CDD" id="cd14947">
    <property type="entry name" value="NBR1_like"/>
    <property type="match status" value="1"/>
</dbReference>
<dbReference type="GO" id="GO:0015031">
    <property type="term" value="P:protein transport"/>
    <property type="evidence" value="ECO:0007669"/>
    <property type="project" value="UniProtKB-KW"/>
</dbReference>
<dbReference type="SUPFAM" id="SSF57850">
    <property type="entry name" value="RING/U-box"/>
    <property type="match status" value="1"/>
</dbReference>
<evidence type="ECO:0000313" key="12">
    <source>
        <dbReference type="EMBL" id="KAG2319228.1"/>
    </source>
</evidence>
<dbReference type="SMART" id="SM00291">
    <property type="entry name" value="ZnF_ZZ"/>
    <property type="match status" value="1"/>
</dbReference>
<reference evidence="12 13" key="1">
    <citation type="submission" date="2020-02" db="EMBL/GenBank/DDBJ databases">
        <authorList>
            <person name="Ma Q."/>
            <person name="Huang Y."/>
            <person name="Song X."/>
            <person name="Pei D."/>
        </authorList>
    </citation>
    <scope>NUCLEOTIDE SEQUENCE [LARGE SCALE GENOMIC DNA]</scope>
    <source>
        <strain evidence="12">Sxm20200214</strain>
        <tissue evidence="12">Leaf</tissue>
    </source>
</reference>
<dbReference type="PROSITE" id="PS50135">
    <property type="entry name" value="ZF_ZZ_2"/>
    <property type="match status" value="1"/>
</dbReference>